<evidence type="ECO:0000256" key="11">
    <source>
        <dbReference type="ARBA" id="ARBA00023204"/>
    </source>
</evidence>
<dbReference type="InterPro" id="IPR036895">
    <property type="entry name" value="Uracil-DNA_glycosylase-like_sf"/>
</dbReference>
<keyword evidence="15" id="KW-1185">Reference proteome</keyword>
<dbReference type="EMBL" id="QXIT01000070">
    <property type="protein sequence ID" value="RIE08674.1"/>
    <property type="molecule type" value="Genomic_DNA"/>
</dbReference>
<keyword evidence="9" id="KW-0408">Iron</keyword>
<dbReference type="EC" id="3.2.2.27" evidence="3"/>
<evidence type="ECO:0000256" key="8">
    <source>
        <dbReference type="ARBA" id="ARBA00022801"/>
    </source>
</evidence>
<dbReference type="AlphaFoldDB" id="A0A398DBZ6"/>
<evidence type="ECO:0000313" key="16">
    <source>
        <dbReference type="Proteomes" id="UP000266489"/>
    </source>
</evidence>
<evidence type="ECO:0000256" key="9">
    <source>
        <dbReference type="ARBA" id="ARBA00023004"/>
    </source>
</evidence>
<keyword evidence="6" id="KW-0479">Metal-binding</keyword>
<dbReference type="Pfam" id="PF03167">
    <property type="entry name" value="UDG"/>
    <property type="match status" value="1"/>
</dbReference>
<proteinExistence type="inferred from homology"/>
<dbReference type="SUPFAM" id="SSF52141">
    <property type="entry name" value="Uracil-DNA glycosylase-like"/>
    <property type="match status" value="1"/>
</dbReference>
<name>A0A398DBZ6_9BACT</name>
<evidence type="ECO:0000256" key="2">
    <source>
        <dbReference type="ARBA" id="ARBA00006521"/>
    </source>
</evidence>
<reference evidence="15 16" key="1">
    <citation type="submission" date="2018-09" db="EMBL/GenBank/DDBJ databases">
        <title>Discovery and Ecogenomic Context for Candidatus Cryosericales, a Global Caldiserica Order Active in Thawing Permafrost.</title>
        <authorList>
            <person name="Martinez M.A."/>
            <person name="Woodcroft B.J."/>
            <person name="Ignacio Espinoza J.C."/>
            <person name="Zayed A."/>
            <person name="Singleton C.M."/>
            <person name="Boyd J."/>
            <person name="Li Y.-F."/>
            <person name="Purvine S."/>
            <person name="Maughan H."/>
            <person name="Hodgkins S.B."/>
            <person name="Anderson D."/>
            <person name="Sederholm M."/>
            <person name="Temperton B."/>
            <person name="Saleska S.R."/>
            <person name="Tyson G.W."/>
            <person name="Rich V.I."/>
        </authorList>
    </citation>
    <scope>NUCLEOTIDE SEQUENCE [LARGE SCALE GENOMIC DNA]</scope>
    <source>
        <strain evidence="14 16">SMC5</strain>
        <strain evidence="13 15">SMC6</strain>
    </source>
</reference>
<dbReference type="InterPro" id="IPR051536">
    <property type="entry name" value="UDG_Type-4/5"/>
</dbReference>
<dbReference type="Gene3D" id="3.40.470.10">
    <property type="entry name" value="Uracil-DNA glycosylase-like domain"/>
    <property type="match status" value="1"/>
</dbReference>
<evidence type="ECO:0000313" key="15">
    <source>
        <dbReference type="Proteomes" id="UP000266260"/>
    </source>
</evidence>
<evidence type="ECO:0000313" key="14">
    <source>
        <dbReference type="EMBL" id="RIE14900.1"/>
    </source>
</evidence>
<dbReference type="SMART" id="SM00986">
    <property type="entry name" value="UDG"/>
    <property type="match status" value="1"/>
</dbReference>
<keyword evidence="11" id="KW-0234">DNA repair</keyword>
<evidence type="ECO:0000256" key="10">
    <source>
        <dbReference type="ARBA" id="ARBA00023014"/>
    </source>
</evidence>
<accession>A0A398DJB0</accession>
<dbReference type="InterPro" id="IPR005122">
    <property type="entry name" value="Uracil-DNA_glycosylase-like"/>
</dbReference>
<keyword evidence="7" id="KW-0227">DNA damage</keyword>
<keyword evidence="5" id="KW-0004">4Fe-4S</keyword>
<dbReference type="Proteomes" id="UP000266260">
    <property type="component" value="Unassembled WGS sequence"/>
</dbReference>
<gene>
    <name evidence="14" type="ORF">SMC5_01505</name>
    <name evidence="13" type="ORF">SMC6_03680</name>
</gene>
<dbReference type="SMART" id="SM00987">
    <property type="entry name" value="UreE_C"/>
    <property type="match status" value="1"/>
</dbReference>
<dbReference type="GO" id="GO:0051539">
    <property type="term" value="F:4 iron, 4 sulfur cluster binding"/>
    <property type="evidence" value="ECO:0007669"/>
    <property type="project" value="UniProtKB-KW"/>
</dbReference>
<dbReference type="RefSeq" id="WP_119119309.1">
    <property type="nucleotide sequence ID" value="NZ_QXIT01000070.1"/>
</dbReference>
<dbReference type="OrthoDB" id="5290748at2"/>
<sequence>MFVLWPSTKSRRPRGGLVALGPQVSDLKETLLASIAEEVVSCQNCKLGATRTKAVPGVGSAHAHICFVGEGPGREEDLSGVPFVGQAGRLLDRMLIAEGMSRKDCYICNIVKCRPPNNRVPEPSEVAACSLYLYAQLAIVEPEIICLLGNTALRFFFGEQYSIGQVRGTILVKDEQRFMPTYHPAAALRNPQYMQVIQGDLRKLAVLIQRTGD</sequence>
<organism evidence="13 15">
    <name type="scientific">Candidatus Cryosericum odellii</name>
    <dbReference type="NCBI Taxonomy" id="2290917"/>
    <lineage>
        <taxon>Bacteria</taxon>
        <taxon>Pseudomonadati</taxon>
        <taxon>Caldisericota/Cryosericota group</taxon>
        <taxon>Candidatus Cryosericota</taxon>
        <taxon>Candidatus Cryosericia</taxon>
        <taxon>Candidatus Cryosericales</taxon>
        <taxon>Candidatus Cryosericaceae</taxon>
        <taxon>Candidatus Cryosericum</taxon>
    </lineage>
</organism>
<accession>A0A398DBZ6</accession>
<dbReference type="GO" id="GO:0006281">
    <property type="term" value="P:DNA repair"/>
    <property type="evidence" value="ECO:0007669"/>
    <property type="project" value="UniProtKB-KW"/>
</dbReference>
<dbReference type="Proteomes" id="UP000266489">
    <property type="component" value="Unassembled WGS sequence"/>
</dbReference>
<comment type="catalytic activity">
    <reaction evidence="1">
        <text>Hydrolyzes single-stranded DNA or mismatched double-stranded DNA and polynucleotides, releasing free uracil.</text>
        <dbReference type="EC" id="3.2.2.27"/>
    </reaction>
</comment>
<dbReference type="InterPro" id="IPR005273">
    <property type="entry name" value="Ura-DNA_glyco_family4"/>
</dbReference>
<evidence type="ECO:0000313" key="13">
    <source>
        <dbReference type="EMBL" id="RIE08674.1"/>
    </source>
</evidence>
<feature type="domain" description="Uracil-DNA glycosylase-like" evidence="12">
    <location>
        <begin position="56"/>
        <end position="202"/>
    </location>
</feature>
<evidence type="ECO:0000256" key="5">
    <source>
        <dbReference type="ARBA" id="ARBA00022485"/>
    </source>
</evidence>
<dbReference type="PANTHER" id="PTHR33693">
    <property type="entry name" value="TYPE-5 URACIL-DNA GLYCOSYLASE"/>
    <property type="match status" value="1"/>
</dbReference>
<comment type="caution">
    <text evidence="13">The sequence shown here is derived from an EMBL/GenBank/DDBJ whole genome shotgun (WGS) entry which is preliminary data.</text>
</comment>
<evidence type="ECO:0000259" key="12">
    <source>
        <dbReference type="SMART" id="SM00986"/>
    </source>
</evidence>
<dbReference type="NCBIfam" id="TIGR00758">
    <property type="entry name" value="UDG_fam4"/>
    <property type="match status" value="1"/>
</dbReference>
<evidence type="ECO:0000256" key="6">
    <source>
        <dbReference type="ARBA" id="ARBA00022723"/>
    </source>
</evidence>
<evidence type="ECO:0000256" key="1">
    <source>
        <dbReference type="ARBA" id="ARBA00001400"/>
    </source>
</evidence>
<evidence type="ECO:0000256" key="7">
    <source>
        <dbReference type="ARBA" id="ARBA00022763"/>
    </source>
</evidence>
<evidence type="ECO:0000256" key="4">
    <source>
        <dbReference type="ARBA" id="ARBA00019403"/>
    </source>
</evidence>
<comment type="similarity">
    <text evidence="2">Belongs to the uracil-DNA glycosylase (UDG) superfamily. Type 4 (UDGa) family.</text>
</comment>
<evidence type="ECO:0000256" key="3">
    <source>
        <dbReference type="ARBA" id="ARBA00012030"/>
    </source>
</evidence>
<dbReference type="EMBL" id="QXIU01000041">
    <property type="protein sequence ID" value="RIE14900.1"/>
    <property type="molecule type" value="Genomic_DNA"/>
</dbReference>
<protein>
    <recommendedName>
        <fullName evidence="4">Type-4 uracil-DNA glycosylase</fullName>
        <ecNumber evidence="3">3.2.2.27</ecNumber>
    </recommendedName>
</protein>
<keyword evidence="8" id="KW-0378">Hydrolase</keyword>
<dbReference type="GO" id="GO:0004844">
    <property type="term" value="F:uracil DNA N-glycosylase activity"/>
    <property type="evidence" value="ECO:0007669"/>
    <property type="project" value="UniProtKB-EC"/>
</dbReference>
<dbReference type="CDD" id="cd10030">
    <property type="entry name" value="UDG-F4_TTUDGA_SPO1dp_like"/>
    <property type="match status" value="1"/>
</dbReference>
<keyword evidence="10" id="KW-0411">Iron-sulfur</keyword>
<dbReference type="GO" id="GO:0046872">
    <property type="term" value="F:metal ion binding"/>
    <property type="evidence" value="ECO:0007669"/>
    <property type="project" value="UniProtKB-KW"/>
</dbReference>
<dbReference type="PANTHER" id="PTHR33693:SF1">
    <property type="entry name" value="TYPE-4 URACIL-DNA GLYCOSYLASE"/>
    <property type="match status" value="1"/>
</dbReference>